<keyword evidence="1" id="KW-0472">Membrane</keyword>
<reference evidence="3" key="1">
    <citation type="submission" date="2016-10" db="EMBL/GenBank/DDBJ databases">
        <authorList>
            <person name="Varghese N."/>
            <person name="Submissions S."/>
        </authorList>
    </citation>
    <scope>NUCLEOTIDE SEQUENCE [LARGE SCALE GENOMIC DNA]</scope>
    <source>
        <strain evidence="3">OK042</strain>
    </source>
</reference>
<evidence type="ECO:0008006" key="4">
    <source>
        <dbReference type="Google" id="ProtNLM"/>
    </source>
</evidence>
<keyword evidence="1" id="KW-1133">Transmembrane helix</keyword>
<keyword evidence="3" id="KW-1185">Reference proteome</keyword>
<gene>
    <name evidence="2" type="ORF">SAMN05518846_102354</name>
</gene>
<feature type="transmembrane region" description="Helical" evidence="1">
    <location>
        <begin position="105"/>
        <end position="128"/>
    </location>
</feature>
<dbReference type="Proteomes" id="UP000198915">
    <property type="component" value="Unassembled WGS sequence"/>
</dbReference>
<name>A0A1I3PF93_9BACL</name>
<dbReference type="EMBL" id="FORT01000002">
    <property type="protein sequence ID" value="SFJ20225.1"/>
    <property type="molecule type" value="Genomic_DNA"/>
</dbReference>
<protein>
    <recommendedName>
        <fullName evidence="4">DUF3054 domain-containing protein</fullName>
    </recommendedName>
</protein>
<evidence type="ECO:0000313" key="3">
    <source>
        <dbReference type="Proteomes" id="UP000198915"/>
    </source>
</evidence>
<accession>A0A1I3PF93</accession>
<dbReference type="PANTHER" id="PTHR35283:SF3">
    <property type="entry name" value="T12C22.21 PROTEIN"/>
    <property type="match status" value="1"/>
</dbReference>
<feature type="transmembrane region" description="Helical" evidence="1">
    <location>
        <begin position="7"/>
        <end position="27"/>
    </location>
</feature>
<feature type="transmembrane region" description="Helical" evidence="1">
    <location>
        <begin position="33"/>
        <end position="58"/>
    </location>
</feature>
<dbReference type="InterPro" id="IPR021414">
    <property type="entry name" value="DUF3054"/>
</dbReference>
<evidence type="ECO:0000256" key="1">
    <source>
        <dbReference type="SAM" id="Phobius"/>
    </source>
</evidence>
<sequence length="139" mass="15834">MKLRLLSAGYVLFAGDLLAFLLFAYYGKLAHHLPVSFLGLLDTLAPFLVGWLVAIFVFRSYGQKSYRSFGWLMLSTFLTWTLAAPIGLVLRAWWTGVPMTWVFTWVAYVITFAFLLGWRVLFAIGFSLSKSKQHKLVKS</sequence>
<keyword evidence="1" id="KW-0812">Transmembrane</keyword>
<dbReference type="RefSeq" id="WP_092266848.1">
    <property type="nucleotide sequence ID" value="NZ_BJOE01000018.1"/>
</dbReference>
<feature type="transmembrane region" description="Helical" evidence="1">
    <location>
        <begin position="70"/>
        <end position="93"/>
    </location>
</feature>
<proteinExistence type="predicted"/>
<dbReference type="AlphaFoldDB" id="A0A1I3PF93"/>
<dbReference type="PANTHER" id="PTHR35283">
    <property type="entry name" value="T12C22.21 PROTEIN"/>
    <property type="match status" value="1"/>
</dbReference>
<dbReference type="STRING" id="1884381.SAMN05518846_102354"/>
<organism evidence="2 3">
    <name type="scientific">Brevibacillus centrosporus</name>
    <dbReference type="NCBI Taxonomy" id="54910"/>
    <lineage>
        <taxon>Bacteria</taxon>
        <taxon>Bacillati</taxon>
        <taxon>Bacillota</taxon>
        <taxon>Bacilli</taxon>
        <taxon>Bacillales</taxon>
        <taxon>Paenibacillaceae</taxon>
        <taxon>Brevibacillus</taxon>
    </lineage>
</organism>
<evidence type="ECO:0000313" key="2">
    <source>
        <dbReference type="EMBL" id="SFJ20225.1"/>
    </source>
</evidence>
<dbReference type="Pfam" id="PF11255">
    <property type="entry name" value="DUF3054"/>
    <property type="match status" value="1"/>
</dbReference>